<evidence type="ECO:0000313" key="16">
    <source>
        <dbReference type="Ensembl" id="ENSAZOP00000028729.1"/>
    </source>
</evidence>
<feature type="region of interest" description="Disordered" evidence="14">
    <location>
        <begin position="719"/>
        <end position="772"/>
    </location>
</feature>
<reference evidence="16" key="2">
    <citation type="submission" date="2025-09" db="UniProtKB">
        <authorList>
            <consortium name="Ensembl"/>
        </authorList>
    </citation>
    <scope>IDENTIFICATION</scope>
</reference>
<evidence type="ECO:0000256" key="14">
    <source>
        <dbReference type="SAM" id="MobiDB-lite"/>
    </source>
</evidence>
<evidence type="ECO:0000256" key="13">
    <source>
        <dbReference type="RuleBase" id="RU046415"/>
    </source>
</evidence>
<dbReference type="Proteomes" id="UP000694549">
    <property type="component" value="Unplaced"/>
</dbReference>
<reference evidence="16" key="1">
    <citation type="submission" date="2025-08" db="UniProtKB">
        <authorList>
            <consortium name="Ensembl"/>
        </authorList>
    </citation>
    <scope>IDENTIFICATION</scope>
</reference>
<dbReference type="AlphaFoldDB" id="A0A8B9W0C9"/>
<dbReference type="InterPro" id="IPR013799">
    <property type="entry name" value="STAT_TF_prot_interaction"/>
</dbReference>
<feature type="compositionally biased region" description="Gly residues" evidence="14">
    <location>
        <begin position="734"/>
        <end position="748"/>
    </location>
</feature>
<evidence type="ECO:0000256" key="2">
    <source>
        <dbReference type="ARBA" id="ARBA00004496"/>
    </source>
</evidence>
<comment type="similarity">
    <text evidence="3 13">Belongs to the transcription factor STAT family.</text>
</comment>
<dbReference type="Gene3D" id="3.30.505.10">
    <property type="entry name" value="SH2 domain"/>
    <property type="match status" value="1"/>
</dbReference>
<dbReference type="Pfam" id="PF00017">
    <property type="entry name" value="SH2"/>
    <property type="match status" value="1"/>
</dbReference>
<dbReference type="FunFam" id="1.20.1050.20:FF:000002">
    <property type="entry name" value="Signal transducer and activator of transcription"/>
    <property type="match status" value="1"/>
</dbReference>
<dbReference type="GO" id="GO:0005634">
    <property type="term" value="C:nucleus"/>
    <property type="evidence" value="ECO:0007669"/>
    <property type="project" value="UniProtKB-SubCell"/>
</dbReference>
<dbReference type="FunFam" id="2.60.40.630:FF:000002">
    <property type="entry name" value="Signal transducer and activator of transcription"/>
    <property type="match status" value="1"/>
</dbReference>
<sequence length="866" mass="95159">MAVWIQAQQLQGEALRQMQALYGQHFPIEVRHYLSQWIETLVVPVQSPSPAGSLVDAMSQKHLQINQTFEELRLITQDSENELKKLQQTQEYFIIQYQENMRLQAQFSQLSQLGPQERLSRETTLQQKKASLEAWLHREAQTLQQYRVELAEKHQKTLQLLRKQQTTILDDELIQWKRRQQLAGNGGPPEGTLDVLQTWCEKLAEIIWQNRQQIRRAEHLCQQLPIPGPVEEMLSELNGTITDIISALVTSTFIIEKQPPQVLKTQTKFAATVRLLVGGKLNVHMNPPQVKATIISEQQAKALLKNESTRNESSGEILNNCCVMEYHQATGTLSAHFRNMSLKRIKRSDRRGAESVTEEKFTILFESQFSVGGNELVFQVKTLSLPVVVIVHGSQDNNATATVLWDNAFAEPGRVPFAVPDKVQWPQLCEALNMKFKAEVQSSRGLTKENLVFLAQKLFNSTSTHLEDYSSTTVSWSQFNRENLPGRNYTFWQWFDGVMEVLKKHLKPHWNDGAILGFVNKQQAHDLLINKPDGTFLLRFSDSEIGGITIAWKFDSGERSPQFFPHPMLGFPSLGTDASPSMGLVVVLRHLLPEAGGARHPGGLGRVPVAPQLPGGTGRVPTAPHHPGVLGRVPTAPQLPGGVGRVPTAPQLPDGLGRVSQPMLSARGARAEPLSGRLPGGCHVAEAPADQPDLRGAAAHHAGLGERAQEAAADAGVLHHPVPGEHAPPRWIWGRGGDGGDLGAGGAGPDTAPRPPAQFSQLSQLGPQERLSRETTLQQKKASLEAWLHREAQTLQQYRVVSAGGASPCRLCRCPPRPVTPCRLAGAGREAPEDAAAAAQAANDHPGRRADPVEAPAAAGGERGSP</sequence>
<keyword evidence="17" id="KW-1185">Reference proteome</keyword>
<dbReference type="GO" id="GO:0003677">
    <property type="term" value="F:DNA binding"/>
    <property type="evidence" value="ECO:0007669"/>
    <property type="project" value="UniProtKB-KW"/>
</dbReference>
<dbReference type="InterPro" id="IPR036535">
    <property type="entry name" value="STAT_N_sf"/>
</dbReference>
<dbReference type="Gene3D" id="2.60.40.630">
    <property type="entry name" value="STAT transcription factor, DNA-binding domain"/>
    <property type="match status" value="1"/>
</dbReference>
<evidence type="ECO:0000256" key="12">
    <source>
        <dbReference type="PROSITE-ProRule" id="PRU00191"/>
    </source>
</evidence>
<dbReference type="SUPFAM" id="SSF47655">
    <property type="entry name" value="STAT"/>
    <property type="match status" value="1"/>
</dbReference>
<evidence type="ECO:0000256" key="5">
    <source>
        <dbReference type="ARBA" id="ARBA00022553"/>
    </source>
</evidence>
<dbReference type="FunFam" id="1.10.238.10:FF:000029">
    <property type="entry name" value="Signal transducer and transcription activator 6"/>
    <property type="match status" value="1"/>
</dbReference>
<keyword evidence="10 13" id="KW-0804">Transcription</keyword>
<dbReference type="InterPro" id="IPR036860">
    <property type="entry name" value="SH2_dom_sf"/>
</dbReference>
<dbReference type="Gene3D" id="1.20.1050.20">
    <property type="entry name" value="STAT transcription factor, all-alpha domain"/>
    <property type="match status" value="1"/>
</dbReference>
<evidence type="ECO:0000256" key="3">
    <source>
        <dbReference type="ARBA" id="ARBA00005586"/>
    </source>
</evidence>
<keyword evidence="5 13" id="KW-0597">Phosphoprotein</keyword>
<dbReference type="InterPro" id="IPR013801">
    <property type="entry name" value="STAT_TF_DNA-bd"/>
</dbReference>
<feature type="domain" description="SH2" evidence="15">
    <location>
        <begin position="510"/>
        <end position="566"/>
    </location>
</feature>
<accession>A0A8B9W0C9</accession>
<dbReference type="PROSITE" id="PS50001">
    <property type="entry name" value="SH2"/>
    <property type="match status" value="1"/>
</dbReference>
<dbReference type="InterPro" id="IPR008967">
    <property type="entry name" value="p53-like_TF_DNA-bd_sf"/>
</dbReference>
<evidence type="ECO:0000256" key="9">
    <source>
        <dbReference type="ARBA" id="ARBA00023159"/>
    </source>
</evidence>
<dbReference type="Gene3D" id="1.10.238.10">
    <property type="entry name" value="EF-hand"/>
    <property type="match status" value="1"/>
</dbReference>
<organism evidence="16 17">
    <name type="scientific">Anas zonorhyncha</name>
    <name type="common">Eastern spot-billed duck</name>
    <dbReference type="NCBI Taxonomy" id="75864"/>
    <lineage>
        <taxon>Eukaryota</taxon>
        <taxon>Metazoa</taxon>
        <taxon>Chordata</taxon>
        <taxon>Craniata</taxon>
        <taxon>Vertebrata</taxon>
        <taxon>Euteleostomi</taxon>
        <taxon>Archelosauria</taxon>
        <taxon>Archosauria</taxon>
        <taxon>Dinosauria</taxon>
        <taxon>Saurischia</taxon>
        <taxon>Theropoda</taxon>
        <taxon>Coelurosauria</taxon>
        <taxon>Aves</taxon>
        <taxon>Neognathae</taxon>
        <taxon>Galloanserae</taxon>
        <taxon>Anseriformes</taxon>
        <taxon>Anatidae</taxon>
        <taxon>Anatinae</taxon>
        <taxon>Anas</taxon>
    </lineage>
</organism>
<evidence type="ECO:0000256" key="10">
    <source>
        <dbReference type="ARBA" id="ARBA00023163"/>
    </source>
</evidence>
<dbReference type="InterPro" id="IPR012345">
    <property type="entry name" value="STAT_TF_DNA-bd_N"/>
</dbReference>
<dbReference type="Pfam" id="PF02864">
    <property type="entry name" value="STAT_bind"/>
    <property type="match status" value="1"/>
</dbReference>
<dbReference type="InterPro" id="IPR015988">
    <property type="entry name" value="STAT_TF_CC"/>
</dbReference>
<dbReference type="Pfam" id="PF21354">
    <property type="entry name" value="STAT_linker"/>
    <property type="match status" value="1"/>
</dbReference>
<dbReference type="GO" id="GO:0005829">
    <property type="term" value="C:cytosol"/>
    <property type="evidence" value="ECO:0007669"/>
    <property type="project" value="UniProtKB-ARBA"/>
</dbReference>
<keyword evidence="9 13" id="KW-0010">Activator</keyword>
<dbReference type="SUPFAM" id="SSF55550">
    <property type="entry name" value="SH2 domain"/>
    <property type="match status" value="1"/>
</dbReference>
<dbReference type="Ensembl" id="ENSAZOT00000030756.1">
    <property type="protein sequence ID" value="ENSAZOP00000028729.1"/>
    <property type="gene ID" value="ENSAZOG00000018073.1"/>
</dbReference>
<dbReference type="InterPro" id="IPR013800">
    <property type="entry name" value="STAT_TF_alpha"/>
</dbReference>
<dbReference type="InterPro" id="IPR035858">
    <property type="entry name" value="STAT5a/5b_DBD"/>
</dbReference>
<dbReference type="InterPro" id="IPR046994">
    <property type="entry name" value="STAT5_CC"/>
</dbReference>
<keyword evidence="6 12" id="KW-0727">SH2 domain</keyword>
<dbReference type="SUPFAM" id="SSF49417">
    <property type="entry name" value="p53-like transcription factors"/>
    <property type="match status" value="1"/>
</dbReference>
<evidence type="ECO:0000256" key="11">
    <source>
        <dbReference type="ARBA" id="ARBA00023242"/>
    </source>
</evidence>
<evidence type="ECO:0000256" key="6">
    <source>
        <dbReference type="ARBA" id="ARBA00022999"/>
    </source>
</evidence>
<evidence type="ECO:0000256" key="8">
    <source>
        <dbReference type="ARBA" id="ARBA00023125"/>
    </source>
</evidence>
<dbReference type="SUPFAM" id="SSF48092">
    <property type="entry name" value="Transcription factor STAT-4 N-domain"/>
    <property type="match status" value="1"/>
</dbReference>
<feature type="compositionally biased region" description="Low complexity" evidence="14">
    <location>
        <begin position="825"/>
        <end position="842"/>
    </location>
</feature>
<name>A0A8B9W0C9_9AVES</name>
<dbReference type="InterPro" id="IPR048988">
    <property type="entry name" value="STAT_linker"/>
</dbReference>
<dbReference type="Pfam" id="PF01017">
    <property type="entry name" value="STAT_alpha"/>
    <property type="match status" value="1"/>
</dbReference>
<evidence type="ECO:0000313" key="17">
    <source>
        <dbReference type="Proteomes" id="UP000694549"/>
    </source>
</evidence>
<protein>
    <recommendedName>
        <fullName evidence="13">Signal transducer and activator of transcription</fullName>
    </recommendedName>
</protein>
<evidence type="ECO:0000259" key="15">
    <source>
        <dbReference type="PROSITE" id="PS50001"/>
    </source>
</evidence>
<keyword evidence="7 13" id="KW-0805">Transcription regulation</keyword>
<dbReference type="InterPro" id="IPR000980">
    <property type="entry name" value="SH2"/>
</dbReference>
<dbReference type="GO" id="GO:0003700">
    <property type="term" value="F:DNA-binding transcription factor activity"/>
    <property type="evidence" value="ECO:0007669"/>
    <property type="project" value="InterPro"/>
</dbReference>
<dbReference type="SMART" id="SM00964">
    <property type="entry name" value="STAT_int"/>
    <property type="match status" value="1"/>
</dbReference>
<dbReference type="SMART" id="SM00252">
    <property type="entry name" value="SH2"/>
    <property type="match status" value="1"/>
</dbReference>
<proteinExistence type="inferred from homology"/>
<keyword evidence="4 13" id="KW-0963">Cytoplasm</keyword>
<keyword evidence="8 13" id="KW-0238">DNA-binding</keyword>
<dbReference type="CDD" id="cd16855">
    <property type="entry name" value="STAT5_CCD"/>
    <property type="match status" value="1"/>
</dbReference>
<dbReference type="PANTHER" id="PTHR11801">
    <property type="entry name" value="SIGNAL TRANSDUCER AND ACTIVATOR OF TRANSCRIPTION"/>
    <property type="match status" value="1"/>
</dbReference>
<evidence type="ECO:0000256" key="4">
    <source>
        <dbReference type="ARBA" id="ARBA00022490"/>
    </source>
</evidence>
<comment type="subcellular location">
    <subcellularLocation>
        <location evidence="2 13">Cytoplasm</location>
    </subcellularLocation>
    <subcellularLocation>
        <location evidence="1 13">Nucleus</location>
    </subcellularLocation>
</comment>
<dbReference type="CDD" id="cd16849">
    <property type="entry name" value="STAT5_DBD"/>
    <property type="match status" value="1"/>
</dbReference>
<keyword evidence="11 13" id="KW-0539">Nucleus</keyword>
<feature type="region of interest" description="Disordered" evidence="14">
    <location>
        <begin position="825"/>
        <end position="866"/>
    </location>
</feature>
<evidence type="ECO:0000256" key="1">
    <source>
        <dbReference type="ARBA" id="ARBA00004123"/>
    </source>
</evidence>
<evidence type="ECO:0000256" key="7">
    <source>
        <dbReference type="ARBA" id="ARBA00023015"/>
    </source>
</evidence>
<dbReference type="GO" id="GO:0007166">
    <property type="term" value="P:cell surface receptor signaling pathway"/>
    <property type="evidence" value="ECO:0007669"/>
    <property type="project" value="UniProtKB-ARBA"/>
</dbReference>
<dbReference type="InterPro" id="IPR001217">
    <property type="entry name" value="STAT"/>
</dbReference>